<comment type="caution">
    <text evidence="1">The sequence shown here is derived from an EMBL/GenBank/DDBJ whole genome shotgun (WGS) entry which is preliminary data.</text>
</comment>
<dbReference type="RefSeq" id="WP_007564009.1">
    <property type="nucleotide sequence ID" value="NZ_JARVWR010000020.1"/>
</dbReference>
<dbReference type="EMBL" id="JAUSWL010000018">
    <property type="protein sequence ID" value="MDQ0546838.1"/>
    <property type="molecule type" value="Genomic_DNA"/>
</dbReference>
<proteinExistence type="predicted"/>
<reference evidence="1" key="1">
    <citation type="submission" date="2023-07" db="EMBL/GenBank/DDBJ databases">
        <title>Genomic Encyclopedia of Type Strains, Phase IV (KMG-IV): sequencing the most valuable type-strain genomes for metagenomic binning, comparative biology and taxonomic classification.</title>
        <authorList>
            <person name="Goeker M."/>
        </authorList>
    </citation>
    <scope>NUCLEOTIDE SEQUENCE</scope>
    <source>
        <strain evidence="1">DSM 19569</strain>
    </source>
</reference>
<name>A0AAJ1X0W5_9HYPH</name>
<dbReference type="AlphaFoldDB" id="A0AAJ1X0W5"/>
<evidence type="ECO:0000313" key="2">
    <source>
        <dbReference type="Proteomes" id="UP001223420"/>
    </source>
</evidence>
<accession>A0AAJ1X0W5</accession>
<dbReference type="Proteomes" id="UP001223420">
    <property type="component" value="Unassembled WGS sequence"/>
</dbReference>
<organism evidence="1 2">
    <name type="scientific">Methylobacterium brachiatum</name>
    <dbReference type="NCBI Taxonomy" id="269660"/>
    <lineage>
        <taxon>Bacteria</taxon>
        <taxon>Pseudomonadati</taxon>
        <taxon>Pseudomonadota</taxon>
        <taxon>Alphaproteobacteria</taxon>
        <taxon>Hyphomicrobiales</taxon>
        <taxon>Methylobacteriaceae</taxon>
        <taxon>Methylobacterium</taxon>
    </lineage>
</organism>
<sequence>MTSEDLDKRAELTIWPGAEAVQTRQGREFATLREALSAAVDALHDPEARPWIVTEEGDILSPHWIRANRGVAHRH</sequence>
<evidence type="ECO:0000313" key="1">
    <source>
        <dbReference type="EMBL" id="MDQ0546838.1"/>
    </source>
</evidence>
<gene>
    <name evidence="1" type="ORF">QO001_005790</name>
</gene>
<protein>
    <submittedName>
        <fullName evidence="1">Uncharacterized protein</fullName>
    </submittedName>
</protein>